<evidence type="ECO:0000313" key="1">
    <source>
        <dbReference type="EMBL" id="KAH9326853.1"/>
    </source>
</evidence>
<protein>
    <submittedName>
        <fullName evidence="1">Uncharacterized protein</fullName>
    </submittedName>
</protein>
<dbReference type="Proteomes" id="UP000824469">
    <property type="component" value="Unassembled WGS sequence"/>
</dbReference>
<reference evidence="1 2" key="1">
    <citation type="journal article" date="2021" name="Nat. Plants">
        <title>The Taxus genome provides insights into paclitaxel biosynthesis.</title>
        <authorList>
            <person name="Xiong X."/>
            <person name="Gou J."/>
            <person name="Liao Q."/>
            <person name="Li Y."/>
            <person name="Zhou Q."/>
            <person name="Bi G."/>
            <person name="Li C."/>
            <person name="Du R."/>
            <person name="Wang X."/>
            <person name="Sun T."/>
            <person name="Guo L."/>
            <person name="Liang H."/>
            <person name="Lu P."/>
            <person name="Wu Y."/>
            <person name="Zhang Z."/>
            <person name="Ro D.K."/>
            <person name="Shang Y."/>
            <person name="Huang S."/>
            <person name="Yan J."/>
        </authorList>
    </citation>
    <scope>NUCLEOTIDE SEQUENCE [LARGE SCALE GENOMIC DNA]</scope>
    <source>
        <strain evidence="1">Ta-2019</strain>
    </source>
</reference>
<dbReference type="EMBL" id="JAHRHJ020000002">
    <property type="protein sequence ID" value="KAH9326853.1"/>
    <property type="molecule type" value="Genomic_DNA"/>
</dbReference>
<dbReference type="AlphaFoldDB" id="A0AA38LJ90"/>
<evidence type="ECO:0000313" key="2">
    <source>
        <dbReference type="Proteomes" id="UP000824469"/>
    </source>
</evidence>
<organism evidence="1 2">
    <name type="scientific">Taxus chinensis</name>
    <name type="common">Chinese yew</name>
    <name type="synonym">Taxus wallichiana var. chinensis</name>
    <dbReference type="NCBI Taxonomy" id="29808"/>
    <lineage>
        <taxon>Eukaryota</taxon>
        <taxon>Viridiplantae</taxon>
        <taxon>Streptophyta</taxon>
        <taxon>Embryophyta</taxon>
        <taxon>Tracheophyta</taxon>
        <taxon>Spermatophyta</taxon>
        <taxon>Pinopsida</taxon>
        <taxon>Pinidae</taxon>
        <taxon>Conifers II</taxon>
        <taxon>Cupressales</taxon>
        <taxon>Taxaceae</taxon>
        <taxon>Taxus</taxon>
    </lineage>
</organism>
<feature type="non-terminal residue" evidence="1">
    <location>
        <position position="70"/>
    </location>
</feature>
<proteinExistence type="predicted"/>
<keyword evidence="2" id="KW-1185">Reference proteome</keyword>
<accession>A0AA38LJ90</accession>
<gene>
    <name evidence="1" type="ORF">KI387_007031</name>
</gene>
<sequence length="70" mass="8080">MVARDRYMEVRAEAQYYQDVLNSTGAEYQPYTTLRSGDLCIVRDHKEAQPQPACLLQVGGERHHRDQQGE</sequence>
<name>A0AA38LJ90_TAXCH</name>
<comment type="caution">
    <text evidence="1">The sequence shown here is derived from an EMBL/GenBank/DDBJ whole genome shotgun (WGS) entry which is preliminary data.</text>
</comment>